<evidence type="ECO:0000313" key="14">
    <source>
        <dbReference type="EMBL" id="RKN19806.1"/>
    </source>
</evidence>
<dbReference type="InterPro" id="IPR030854">
    <property type="entry name" value="RNase_J_bac"/>
</dbReference>
<dbReference type="Proteomes" id="UP000275865">
    <property type="component" value="Unassembled WGS sequence"/>
</dbReference>
<comment type="similarity">
    <text evidence="9">Belongs to the metallo-beta-lactamase superfamily. RNA-metabolizing metallo-beta-lactamase-like family. Bacterial RNase J subfamily.</text>
</comment>
<feature type="binding site" evidence="11">
    <location>
        <begin position="242"/>
        <end position="244"/>
    </location>
    <ligand>
        <name>substrate</name>
    </ligand>
</feature>
<dbReference type="Gene3D" id="3.40.50.10710">
    <property type="entry name" value="Metallo-hydrolase/oxidoreductase"/>
    <property type="match status" value="1"/>
</dbReference>
<dbReference type="InterPro" id="IPR004613">
    <property type="entry name" value="RNase_J"/>
</dbReference>
<keyword evidence="4 9" id="KW-0255">Endonuclease</keyword>
<dbReference type="InterPro" id="IPR041636">
    <property type="entry name" value="RNase_J_C"/>
</dbReference>
<feature type="binding site" evidence="12">
    <location>
        <position position="151"/>
    </location>
    <ligand>
        <name>Zn(2+)</name>
        <dbReference type="ChEBI" id="CHEBI:29105"/>
        <label>1</label>
        <note>catalytic</note>
    </ligand>
</feature>
<comment type="function">
    <text evidence="9">An RNase that has 5'-3' exonuclease and possibly endonuclease activity. Involved in maturation of rRNA and in some organisms also mRNA maturation and/or decay.</text>
</comment>
<feature type="binding site" evidence="12">
    <location>
        <position position="84"/>
    </location>
    <ligand>
        <name>Zn(2+)</name>
        <dbReference type="ChEBI" id="CHEBI:29105"/>
        <label>1</label>
        <note>catalytic</note>
    </ligand>
</feature>
<dbReference type="EC" id="3.1.-.-" evidence="9"/>
<dbReference type="NCBIfam" id="TIGR00649">
    <property type="entry name" value="MG423"/>
    <property type="match status" value="1"/>
</dbReference>
<dbReference type="GO" id="GO:0006364">
    <property type="term" value="P:rRNA processing"/>
    <property type="evidence" value="ECO:0007669"/>
    <property type="project" value="UniProtKB-UniRule"/>
</dbReference>
<feature type="domain" description="Metallo-beta-lactamase" evidence="13">
    <location>
        <begin position="31"/>
        <end position="225"/>
    </location>
</feature>
<feature type="binding site" evidence="12">
    <location>
        <position position="400"/>
    </location>
    <ligand>
        <name>Zn(2+)</name>
        <dbReference type="ChEBI" id="CHEBI:29105"/>
        <label>1</label>
        <note>catalytic</note>
    </ligand>
</feature>
<dbReference type="PIRSF" id="PIRSF004803">
    <property type="entry name" value="RnjA"/>
    <property type="match status" value="1"/>
</dbReference>
<dbReference type="InterPro" id="IPR036866">
    <property type="entry name" value="RibonucZ/Hydroxyglut_hydro"/>
</dbReference>
<dbReference type="InterPro" id="IPR055132">
    <property type="entry name" value="RNase_J_b_CASP"/>
</dbReference>
<keyword evidence="3 12" id="KW-0479">Metal-binding</keyword>
<accession>A0A3A9XVJ8</accession>
<protein>
    <recommendedName>
        <fullName evidence="9">Ribonuclease J</fullName>
        <shortName evidence="9">RNase J</shortName>
        <ecNumber evidence="9">3.1.-.-</ecNumber>
    </recommendedName>
</protein>
<evidence type="ECO:0000256" key="6">
    <source>
        <dbReference type="ARBA" id="ARBA00022833"/>
    </source>
</evidence>
<evidence type="ECO:0000256" key="12">
    <source>
        <dbReference type="PIRSR" id="PIRSR004803-3"/>
    </source>
</evidence>
<dbReference type="Pfam" id="PF00753">
    <property type="entry name" value="Lactamase_B"/>
    <property type="match status" value="1"/>
</dbReference>
<keyword evidence="6 12" id="KW-0862">Zinc</keyword>
<feature type="binding site" evidence="9 11">
    <location>
        <begin position="374"/>
        <end position="378"/>
    </location>
    <ligand>
        <name>substrate</name>
    </ligand>
</feature>
<evidence type="ECO:0000256" key="9">
    <source>
        <dbReference type="HAMAP-Rule" id="MF_01491"/>
    </source>
</evidence>
<dbReference type="SMART" id="SM00849">
    <property type="entry name" value="Lactamase_B"/>
    <property type="match status" value="1"/>
</dbReference>
<dbReference type="Gene3D" id="3.10.20.580">
    <property type="match status" value="1"/>
</dbReference>
<keyword evidence="12" id="KW-0106">Calcium</keyword>
<dbReference type="HAMAP" id="MF_01491">
    <property type="entry name" value="RNase_J_bact"/>
    <property type="match status" value="1"/>
</dbReference>
<dbReference type="PROSITE" id="PS01292">
    <property type="entry name" value="UPF0036"/>
    <property type="match status" value="1"/>
</dbReference>
<dbReference type="EMBL" id="RAZT01000013">
    <property type="protein sequence ID" value="RKN28852.1"/>
    <property type="molecule type" value="Genomic_DNA"/>
</dbReference>
<evidence type="ECO:0000256" key="11">
    <source>
        <dbReference type="PIRSR" id="PIRSR004803-2"/>
    </source>
</evidence>
<keyword evidence="9" id="KW-0698">rRNA processing</keyword>
<evidence type="ECO:0000256" key="4">
    <source>
        <dbReference type="ARBA" id="ARBA00022759"/>
    </source>
</evidence>
<feature type="binding site" evidence="12">
    <location>
        <position position="86"/>
    </location>
    <ligand>
        <name>Zn(2+)</name>
        <dbReference type="ChEBI" id="CHEBI:29105"/>
        <label>1</label>
        <note>catalytic</note>
    </ligand>
</feature>
<organism evidence="15 17">
    <name type="scientific">Micromonospora musae</name>
    <dbReference type="NCBI Taxonomy" id="1894970"/>
    <lineage>
        <taxon>Bacteria</taxon>
        <taxon>Bacillati</taxon>
        <taxon>Actinomycetota</taxon>
        <taxon>Actinomycetes</taxon>
        <taxon>Micromonosporales</taxon>
        <taxon>Micromonosporaceae</taxon>
        <taxon>Micromonospora</taxon>
    </lineage>
</organism>
<dbReference type="OrthoDB" id="9770211at2"/>
<dbReference type="GO" id="GO:0003723">
    <property type="term" value="F:RNA binding"/>
    <property type="evidence" value="ECO:0007669"/>
    <property type="project" value="UniProtKB-UniRule"/>
</dbReference>
<evidence type="ECO:0000256" key="10">
    <source>
        <dbReference type="PIRSR" id="PIRSR004803-1"/>
    </source>
</evidence>
<dbReference type="PANTHER" id="PTHR43694">
    <property type="entry name" value="RIBONUCLEASE J"/>
    <property type="match status" value="1"/>
</dbReference>
<dbReference type="SUPFAM" id="SSF56281">
    <property type="entry name" value="Metallo-hydrolase/oxidoreductase"/>
    <property type="match status" value="1"/>
</dbReference>
<dbReference type="Proteomes" id="UP000271548">
    <property type="component" value="Unassembled WGS sequence"/>
</dbReference>
<comment type="cofactor">
    <cofactor evidence="12">
        <name>Ca(2+)</name>
        <dbReference type="ChEBI" id="CHEBI:29108"/>
    </cofactor>
    <text evidence="12">Binds 1 Ca(2+) cation per subunit. Seen in 1 crystal structure, it is not clear if it is physiologically important.</text>
</comment>
<evidence type="ECO:0000256" key="8">
    <source>
        <dbReference type="ARBA" id="ARBA00022884"/>
    </source>
</evidence>
<feature type="active site" description="Proton donor" evidence="10">
    <location>
        <position position="205"/>
    </location>
</feature>
<dbReference type="EMBL" id="RAZS01000004">
    <property type="protein sequence ID" value="RKN19806.1"/>
    <property type="molecule type" value="Genomic_DNA"/>
</dbReference>
<keyword evidence="2 9" id="KW-0540">Nuclease</keyword>
<feature type="binding site" evidence="12">
    <location>
        <position position="61"/>
    </location>
    <ligand>
        <name>Ca(2+)</name>
        <dbReference type="ChEBI" id="CHEBI:29108"/>
    </ligand>
</feature>
<dbReference type="GO" id="GO:0004534">
    <property type="term" value="F:5'-3' RNA exonuclease activity"/>
    <property type="evidence" value="ECO:0007669"/>
    <property type="project" value="UniProtKB-UniRule"/>
</dbReference>
<dbReference type="GO" id="GO:0008270">
    <property type="term" value="F:zinc ion binding"/>
    <property type="evidence" value="ECO:0007669"/>
    <property type="project" value="InterPro"/>
</dbReference>
<dbReference type="CDD" id="cd07714">
    <property type="entry name" value="RNaseJ_MBL-fold"/>
    <property type="match status" value="1"/>
</dbReference>
<reference evidence="16 17" key="1">
    <citation type="submission" date="2018-09" db="EMBL/GenBank/DDBJ databases">
        <title>Micromonospora sp. nov. MS1-9, isolated from a root of Musa sp.</title>
        <authorList>
            <person name="Kuncharoen N."/>
            <person name="Kudo T."/>
            <person name="Ohkuma M."/>
            <person name="Yuki M."/>
            <person name="Tanasupawat S."/>
        </authorList>
    </citation>
    <scope>NUCLEOTIDE SEQUENCE [LARGE SCALE GENOMIC DNA]</scope>
    <source>
        <strain evidence="15 17">MS1-9</strain>
        <strain evidence="14 16">NGC1-4</strain>
    </source>
</reference>
<evidence type="ECO:0000313" key="16">
    <source>
        <dbReference type="Proteomes" id="UP000271548"/>
    </source>
</evidence>
<gene>
    <name evidence="9" type="primary">rnj</name>
    <name evidence="15" type="ORF">D7044_24645</name>
    <name evidence="14" type="ORF">D7147_12785</name>
</gene>
<comment type="subunit">
    <text evidence="9">Homodimer, may be a subunit of the RNA degradosome.</text>
</comment>
<evidence type="ECO:0000313" key="15">
    <source>
        <dbReference type="EMBL" id="RKN28852.1"/>
    </source>
</evidence>
<evidence type="ECO:0000313" key="17">
    <source>
        <dbReference type="Proteomes" id="UP000275865"/>
    </source>
</evidence>
<feature type="binding site" evidence="12">
    <location>
        <position position="88"/>
    </location>
    <ligand>
        <name>Zn(2+)</name>
        <dbReference type="ChEBI" id="CHEBI:29105"/>
        <label>1</label>
        <note>catalytic</note>
    </ligand>
</feature>
<dbReference type="GO" id="GO:0005737">
    <property type="term" value="C:cytoplasm"/>
    <property type="evidence" value="ECO:0007669"/>
    <property type="project" value="UniProtKB-SubCell"/>
</dbReference>
<evidence type="ECO:0000256" key="2">
    <source>
        <dbReference type="ARBA" id="ARBA00022722"/>
    </source>
</evidence>
<keyword evidence="1 9" id="KW-0963">Cytoplasm</keyword>
<comment type="subcellular location">
    <subcellularLocation>
        <location evidence="9">Cytoplasm</location>
    </subcellularLocation>
</comment>
<evidence type="ECO:0000256" key="1">
    <source>
        <dbReference type="ARBA" id="ARBA00022490"/>
    </source>
</evidence>
<evidence type="ECO:0000259" key="13">
    <source>
        <dbReference type="SMART" id="SM00849"/>
    </source>
</evidence>
<dbReference type="InterPro" id="IPR011108">
    <property type="entry name" value="RMMBL"/>
</dbReference>
<feature type="binding site" evidence="12">
    <location>
        <position position="59"/>
    </location>
    <ligand>
        <name>Ca(2+)</name>
        <dbReference type="ChEBI" id="CHEBI:29108"/>
    </ligand>
</feature>
<dbReference type="Pfam" id="PF22505">
    <property type="entry name" value="RNase_J_b_CASP"/>
    <property type="match status" value="1"/>
</dbReference>
<keyword evidence="7 9" id="KW-0269">Exonuclease</keyword>
<feature type="binding site" evidence="12">
    <location>
        <position position="89"/>
    </location>
    <ligand>
        <name>Zn(2+)</name>
        <dbReference type="ChEBI" id="CHEBI:29105"/>
        <label>1</label>
        <note>catalytic</note>
    </ligand>
</feature>
<comment type="cofactor">
    <cofactor evidence="12">
        <name>Zn(2+)</name>
        <dbReference type="ChEBI" id="CHEBI:29105"/>
    </cofactor>
    <text evidence="12">Binds 2 Zn(2+) ions per subunit. It is not clear if Zn(2+) or Mg(2+) is physiologically important.</text>
</comment>
<feature type="binding site" evidence="12">
    <location>
        <position position="173"/>
    </location>
    <ligand>
        <name>Zn(2+)</name>
        <dbReference type="ChEBI" id="CHEBI:29105"/>
        <label>1</label>
        <note>catalytic</note>
    </ligand>
</feature>
<keyword evidence="16" id="KW-1185">Reference proteome</keyword>
<keyword evidence="8 9" id="KW-0694">RNA-binding</keyword>
<dbReference type="InterPro" id="IPR001587">
    <property type="entry name" value="RNase_J_CS"/>
</dbReference>
<feature type="binding site" evidence="12">
    <location>
        <position position="453"/>
    </location>
    <ligand>
        <name>Ca(2+)</name>
        <dbReference type="ChEBI" id="CHEBI:29108"/>
    </ligand>
</feature>
<dbReference type="GO" id="GO:0004521">
    <property type="term" value="F:RNA endonuclease activity"/>
    <property type="evidence" value="ECO:0007669"/>
    <property type="project" value="UniProtKB-UniRule"/>
</dbReference>
<name>A0A3A9XVJ8_9ACTN</name>
<dbReference type="Pfam" id="PF17770">
    <property type="entry name" value="RNase_J_C"/>
    <property type="match status" value="1"/>
</dbReference>
<dbReference type="RefSeq" id="WP_120677111.1">
    <property type="nucleotide sequence ID" value="NZ_RAZS01000004.1"/>
</dbReference>
<keyword evidence="5 9" id="KW-0378">Hydrolase</keyword>
<dbReference type="AlphaFoldDB" id="A0A3A9XVJ8"/>
<evidence type="ECO:0000256" key="3">
    <source>
        <dbReference type="ARBA" id="ARBA00022723"/>
    </source>
</evidence>
<evidence type="ECO:0000256" key="7">
    <source>
        <dbReference type="ARBA" id="ARBA00022839"/>
    </source>
</evidence>
<dbReference type="InterPro" id="IPR042173">
    <property type="entry name" value="RNase_J_2"/>
</dbReference>
<dbReference type="Gene3D" id="3.60.15.10">
    <property type="entry name" value="Ribonuclease Z/Hydroxyacylglutathione hydrolase-like"/>
    <property type="match status" value="1"/>
</dbReference>
<comment type="caution">
    <text evidence="15">The sequence shown here is derived from an EMBL/GenBank/DDBJ whole genome shotgun (WGS) entry which is preliminary data.</text>
</comment>
<dbReference type="Pfam" id="PF07521">
    <property type="entry name" value="RMMBL"/>
    <property type="match status" value="1"/>
</dbReference>
<sequence length="562" mass="59989">MTEAHIEAELPPPLPEGGLRIIPLGGLGAIGRNMTVFEYDGKLLVIDCGVLFPDVEQPGVDLILPDFGPILDRLDDVQAIVLTHGHEDHIGAVPYLLAHKPDIPLVGSQFTLALVEAKLAERRIQPYTLTVREGGREQLGPFECEFFAVNHSIPDALAVAVRTPAGLVLHTGDFKMDQLPLDGRITDLAGFARLGAEGVDLLLSDSTNAEIPGFVTPEREIGPVLDSIFGKARGRIIVASFASHVHRVQQVMDSAAEHGRKVALIGRSMVRNMGIARDLGLLNIPPGLVVGLDEATAMPPEQIVLMSTGSQGEPMSALGRMASGDHRHITIAPGDTVVLASSLVPGNETSVYRVINRLARAGAVVVHKDVAKVHVSGHAPAGELLYLLNVVRPSNLMPVHGEWRHLRAHARLGIESGVAADRVVLCEDGDVVDLVDGRASLVGRVKSRYVYVDGLAVGDVSESLLTERRILGDGGFIAATVVVDSVTGKVVAGPTVSAKGFSEDPEAFNAVVPLVTEALNRAAADGITDPHQLQQIVRRTVGRWVNDAYRRRPMIVPTVVEV</sequence>
<feature type="active site" description="Proton acceptor" evidence="10">
    <location>
        <position position="378"/>
    </location>
</feature>
<dbReference type="PANTHER" id="PTHR43694:SF1">
    <property type="entry name" value="RIBONUCLEASE J"/>
    <property type="match status" value="1"/>
</dbReference>
<dbReference type="InterPro" id="IPR001279">
    <property type="entry name" value="Metallo-B-lactamas"/>
</dbReference>
<proteinExistence type="inferred from homology"/>
<evidence type="ECO:0000256" key="5">
    <source>
        <dbReference type="ARBA" id="ARBA00022801"/>
    </source>
</evidence>